<sequence>METRFGVERGSYIWGRSVHNIRIERLWCDVTRGFGLKWHNFFLELEFACGLNPNLEAHIWLLHFLFLKTIHEDAEDWANVWNNHKLRFDRERTRSPRDMFFFGMIQNGPRGLSVHNQPLNDEPIEDLAHYGVDWEDLDDPNILEHHERFNPDDFDDSNHPFDTHAPNQLSHVEIPKVSCPFDDETLEIFNTQISSLPFFASRNMISCRNLWIHALALCRQLQ</sequence>
<dbReference type="PANTHER" id="PTHR46791">
    <property type="entry name" value="EXPRESSED PROTEIN"/>
    <property type="match status" value="1"/>
</dbReference>
<gene>
    <name evidence="2" type="ORF">GALMADRAFT_73686</name>
</gene>
<protein>
    <recommendedName>
        <fullName evidence="1">Integrase core domain-containing protein</fullName>
    </recommendedName>
</protein>
<evidence type="ECO:0000313" key="3">
    <source>
        <dbReference type="Proteomes" id="UP000027222"/>
    </source>
</evidence>
<organism evidence="2 3">
    <name type="scientific">Galerina marginata (strain CBS 339.88)</name>
    <dbReference type="NCBI Taxonomy" id="685588"/>
    <lineage>
        <taxon>Eukaryota</taxon>
        <taxon>Fungi</taxon>
        <taxon>Dikarya</taxon>
        <taxon>Basidiomycota</taxon>
        <taxon>Agaricomycotina</taxon>
        <taxon>Agaricomycetes</taxon>
        <taxon>Agaricomycetidae</taxon>
        <taxon>Agaricales</taxon>
        <taxon>Agaricineae</taxon>
        <taxon>Strophariaceae</taxon>
        <taxon>Galerina</taxon>
    </lineage>
</organism>
<reference evidence="3" key="1">
    <citation type="journal article" date="2014" name="Proc. Natl. Acad. Sci. U.S.A.">
        <title>Extensive sampling of basidiomycete genomes demonstrates inadequacy of the white-rot/brown-rot paradigm for wood decay fungi.</title>
        <authorList>
            <person name="Riley R."/>
            <person name="Salamov A.A."/>
            <person name="Brown D.W."/>
            <person name="Nagy L.G."/>
            <person name="Floudas D."/>
            <person name="Held B.W."/>
            <person name="Levasseur A."/>
            <person name="Lombard V."/>
            <person name="Morin E."/>
            <person name="Otillar R."/>
            <person name="Lindquist E.A."/>
            <person name="Sun H."/>
            <person name="LaButti K.M."/>
            <person name="Schmutz J."/>
            <person name="Jabbour D."/>
            <person name="Luo H."/>
            <person name="Baker S.E."/>
            <person name="Pisabarro A.G."/>
            <person name="Walton J.D."/>
            <person name="Blanchette R.A."/>
            <person name="Henrissat B."/>
            <person name="Martin F."/>
            <person name="Cullen D."/>
            <person name="Hibbett D.S."/>
            <person name="Grigoriev I.V."/>
        </authorList>
    </citation>
    <scope>NUCLEOTIDE SEQUENCE [LARGE SCALE GENOMIC DNA]</scope>
    <source>
        <strain evidence="3">CBS 339.88</strain>
    </source>
</reference>
<dbReference type="OrthoDB" id="3353107at2759"/>
<dbReference type="InterPro" id="IPR058913">
    <property type="entry name" value="Integrase_dom_put"/>
</dbReference>
<name>A0A067SP35_GALM3</name>
<proteinExistence type="predicted"/>
<accession>A0A067SP35</accession>
<keyword evidence="3" id="KW-1185">Reference proteome</keyword>
<evidence type="ECO:0000313" key="2">
    <source>
        <dbReference type="EMBL" id="KDR72715.1"/>
    </source>
</evidence>
<dbReference type="STRING" id="685588.A0A067SP35"/>
<evidence type="ECO:0000259" key="1">
    <source>
        <dbReference type="Pfam" id="PF24764"/>
    </source>
</evidence>
<dbReference type="HOGENOM" id="CLU_111205_0_0_1"/>
<dbReference type="PANTHER" id="PTHR46791:SF5">
    <property type="entry name" value="CLR5 DOMAIN-CONTAINING PROTEIN-RELATED"/>
    <property type="match status" value="1"/>
</dbReference>
<dbReference type="EMBL" id="KL142388">
    <property type="protein sequence ID" value="KDR72715.1"/>
    <property type="molecule type" value="Genomic_DNA"/>
</dbReference>
<feature type="domain" description="Integrase core" evidence="1">
    <location>
        <begin position="1"/>
        <end position="107"/>
    </location>
</feature>
<dbReference type="Pfam" id="PF24764">
    <property type="entry name" value="rva_4"/>
    <property type="match status" value="1"/>
</dbReference>
<dbReference type="Proteomes" id="UP000027222">
    <property type="component" value="Unassembled WGS sequence"/>
</dbReference>
<dbReference type="AlphaFoldDB" id="A0A067SP35"/>